<feature type="region of interest" description="Disordered" evidence="1">
    <location>
        <begin position="643"/>
        <end position="737"/>
    </location>
</feature>
<keyword evidence="2" id="KW-1133">Transmembrane helix</keyword>
<dbReference type="GO" id="GO:0016887">
    <property type="term" value="F:ATP hydrolysis activity"/>
    <property type="evidence" value="ECO:0007669"/>
    <property type="project" value="InterPro"/>
</dbReference>
<feature type="compositionally biased region" description="Low complexity" evidence="1">
    <location>
        <begin position="363"/>
        <end position="378"/>
    </location>
</feature>
<dbReference type="EMBL" id="UOFG01000072">
    <property type="protein sequence ID" value="VAW59256.1"/>
    <property type="molecule type" value="Genomic_DNA"/>
</dbReference>
<evidence type="ECO:0000256" key="1">
    <source>
        <dbReference type="SAM" id="MobiDB-lite"/>
    </source>
</evidence>
<dbReference type="Gene3D" id="3.40.50.300">
    <property type="entry name" value="P-loop containing nucleotide triphosphate hydrolases"/>
    <property type="match status" value="1"/>
</dbReference>
<accession>A0A3B0XSA3</accession>
<dbReference type="PANTHER" id="PTHR35894">
    <property type="entry name" value="GENERAL SECRETION PATHWAY PROTEIN A-RELATED"/>
    <property type="match status" value="1"/>
</dbReference>
<dbReference type="AlphaFoldDB" id="A0A3B0XSA3"/>
<feature type="compositionally biased region" description="Basic and acidic residues" evidence="1">
    <location>
        <begin position="643"/>
        <end position="687"/>
    </location>
</feature>
<gene>
    <name evidence="4" type="ORF">MNBD_GAMMA11-2622</name>
</gene>
<feature type="compositionally biased region" description="Low complexity" evidence="1">
    <location>
        <begin position="688"/>
        <end position="710"/>
    </location>
</feature>
<evidence type="ECO:0000256" key="2">
    <source>
        <dbReference type="SAM" id="Phobius"/>
    </source>
</evidence>
<keyword evidence="2" id="KW-0472">Membrane</keyword>
<name>A0A3B0XSA3_9ZZZZ</name>
<dbReference type="InterPro" id="IPR052026">
    <property type="entry name" value="ExeA_AAA_ATPase_DNA-bind"/>
</dbReference>
<proteinExistence type="predicted"/>
<organism evidence="4">
    <name type="scientific">hydrothermal vent metagenome</name>
    <dbReference type="NCBI Taxonomy" id="652676"/>
    <lineage>
        <taxon>unclassified sequences</taxon>
        <taxon>metagenomes</taxon>
        <taxon>ecological metagenomes</taxon>
    </lineage>
</organism>
<dbReference type="Pfam" id="PF13401">
    <property type="entry name" value="AAA_22"/>
    <property type="match status" value="1"/>
</dbReference>
<sequence length="737" mass="81890">MYESFYGLKEKPFTLLPDPEYLYLSPKHQRALTLLEYGLMNQAGFSVICGDTGAGKTTLIRRLLSELGDDTCVGLITNTHQSFGELLNWVLMAFGLDGEGKSKAQMHQMFIDFLIKQYAENRHTVLIVDEAQNMSADMLEELRMLSNINADKDQVLQVILAGQPALRKTLCRPELMQFAQRISVDYYLEALSMEETRAYISHRLKVAGAENQIFTNDACDAIYKYSGGTPRLINLLSDTTLVYGFAEQSDRIGELLVHDVVREQHSNSIIPTFNTEQPHAIDNMLSEKPVAKAHAEQPVEVQGEMRGAKPDLKEKPVDEKQGDVIANLAQRAVKAVASADQIAGVTHTQTVPTSQPTTARVSAQATTAKAEGAAENAKVTPIKSKQPMESAIVSEELSGERLARKETAEGELAEKTPARETSAREEKTARSPDEHEPPLQNDKAGATKPEDKAEAEIDFNSIQIEPEETASSFAALDGTGIQRAEDVYPIVHIEENPKKGMNMMLMGLAGGMFIASLAMVVMAWVLFGDKGTDSASTARSAPIDFEAHRENDRREMEVVEKQRDVAIAINRALELERDAAIRAAAAQEKIREAELRAAEILAEQERKAEQELQAVKIRAEEAERAEARVRERERRLRIKAEQKSKELEAQRARERRESRQAKARAEQVREERRLEAARQEQARRDAQRAQQRKAQAVAAREAEAQAVAVKKAAEKSKSFSSNPCNSPSAKFLSTCKK</sequence>
<feature type="compositionally biased region" description="Polar residues" evidence="1">
    <location>
        <begin position="718"/>
        <end position="728"/>
    </location>
</feature>
<keyword evidence="2" id="KW-0812">Transmembrane</keyword>
<feature type="transmembrane region" description="Helical" evidence="2">
    <location>
        <begin position="505"/>
        <end position="527"/>
    </location>
</feature>
<feature type="compositionally biased region" description="Polar residues" evidence="1">
    <location>
        <begin position="347"/>
        <end position="361"/>
    </location>
</feature>
<feature type="compositionally biased region" description="Basic and acidic residues" evidence="1">
    <location>
        <begin position="398"/>
        <end position="437"/>
    </location>
</feature>
<evidence type="ECO:0000313" key="4">
    <source>
        <dbReference type="EMBL" id="VAW59256.1"/>
    </source>
</evidence>
<dbReference type="InterPro" id="IPR003593">
    <property type="entry name" value="AAA+_ATPase"/>
</dbReference>
<dbReference type="SUPFAM" id="SSF52540">
    <property type="entry name" value="P-loop containing nucleoside triphosphate hydrolases"/>
    <property type="match status" value="1"/>
</dbReference>
<feature type="domain" description="AAA+ ATPase" evidence="3">
    <location>
        <begin position="42"/>
        <end position="194"/>
    </location>
</feature>
<dbReference type="InterPro" id="IPR049945">
    <property type="entry name" value="AAA_22"/>
</dbReference>
<dbReference type="SMART" id="SM00382">
    <property type="entry name" value="AAA"/>
    <property type="match status" value="1"/>
</dbReference>
<dbReference type="PANTHER" id="PTHR35894:SF1">
    <property type="entry name" value="PHOSPHORIBULOKINASE _ URIDINE KINASE FAMILY"/>
    <property type="match status" value="1"/>
</dbReference>
<protein>
    <submittedName>
        <fullName evidence="4">General secretion pathway protein A</fullName>
    </submittedName>
</protein>
<evidence type="ECO:0000259" key="3">
    <source>
        <dbReference type="SMART" id="SM00382"/>
    </source>
</evidence>
<feature type="region of interest" description="Disordered" evidence="1">
    <location>
        <begin position="347"/>
        <end position="452"/>
    </location>
</feature>
<reference evidence="4" key="1">
    <citation type="submission" date="2018-06" db="EMBL/GenBank/DDBJ databases">
        <authorList>
            <person name="Zhirakovskaya E."/>
        </authorList>
    </citation>
    <scope>NUCLEOTIDE SEQUENCE</scope>
</reference>
<dbReference type="InterPro" id="IPR027417">
    <property type="entry name" value="P-loop_NTPase"/>
</dbReference>